<dbReference type="InterPro" id="IPR050237">
    <property type="entry name" value="ATP-dep_AMP-bd_enzyme"/>
</dbReference>
<dbReference type="Gene3D" id="3.30.300.30">
    <property type="match status" value="1"/>
</dbReference>
<dbReference type="Pfam" id="PF13193">
    <property type="entry name" value="AMP-binding_C"/>
    <property type="match status" value="1"/>
</dbReference>
<name>A0ABQ3CNT1_9ACTN</name>
<dbReference type="Proteomes" id="UP000653644">
    <property type="component" value="Unassembled WGS sequence"/>
</dbReference>
<dbReference type="Gene3D" id="3.40.50.12780">
    <property type="entry name" value="N-terminal domain of ligase-like"/>
    <property type="match status" value="1"/>
</dbReference>
<dbReference type="PANTHER" id="PTHR43767:SF1">
    <property type="entry name" value="NONRIBOSOMAL PEPTIDE SYNTHASE PES1 (EUROFUNG)-RELATED"/>
    <property type="match status" value="1"/>
</dbReference>
<comment type="caution">
    <text evidence="3">The sequence shown here is derived from an EMBL/GenBank/DDBJ whole genome shotgun (WGS) entry which is preliminary data.</text>
</comment>
<proteinExistence type="predicted"/>
<feature type="domain" description="AMP-dependent synthetase/ligase" evidence="1">
    <location>
        <begin position="13"/>
        <end position="377"/>
    </location>
</feature>
<evidence type="ECO:0000259" key="2">
    <source>
        <dbReference type="Pfam" id="PF13193"/>
    </source>
</evidence>
<dbReference type="Pfam" id="PF00501">
    <property type="entry name" value="AMP-binding"/>
    <property type="match status" value="1"/>
</dbReference>
<dbReference type="RefSeq" id="WP_189888376.1">
    <property type="nucleotide sequence ID" value="NZ_BMVN01000014.1"/>
</dbReference>
<feature type="domain" description="AMP-binding enzyme C-terminal" evidence="2">
    <location>
        <begin position="427"/>
        <end position="502"/>
    </location>
</feature>
<dbReference type="InterPro" id="IPR025110">
    <property type="entry name" value="AMP-bd_C"/>
</dbReference>
<gene>
    <name evidence="3" type="ORF">GCM10010345_42920</name>
</gene>
<dbReference type="NCBIfam" id="NF004837">
    <property type="entry name" value="PRK06187.1"/>
    <property type="match status" value="1"/>
</dbReference>
<sequence length="521" mass="56868">MHELRTLDAIPGHHARHRPHHPAIIAEGVTVGYRELHEESNRSARALLGAGLSRGSRVAYLGKESHHYFEIAFACAKSGTVLVPLNWRLTPPEIAHVLRDSRTELLFAERDYADVAATLSEELDGLATVVVMDTADERGAGFLAWKAPWPAEDLALEADPDDPVAQVYTSGTTGAPKGAVIPHRSFFALGVSLRRAGLDWVDWYPEDRSLISLSGLHLAGLNWSMQAFCAGATNVVMRAFVAQEAVRLIREQGITTTFAAPAMLQMMLAEPAADRAAFATLRKVVYGASPISQDLLKQCLDVIGADFVQAYSATEAGNAVTLLPPAAHVPGSPRLKSAGLPCPDVELRITDAEGREVPVGDVGETWVRSPAVMLGYWNNPTATEAALVDGWLRTGDAGYVDEDGYFYLCDRIKDVVIVAGANVYPAEVEEALREHPAVAEAAVIGVPDESWGEALRACVQLLPGQQVRARELMLSLKGRIADYKIPTQYEFVDELPRNSMGKILRRDLREQFWQGRESRVH</sequence>
<reference evidence="4" key="1">
    <citation type="journal article" date="2019" name="Int. J. Syst. Evol. Microbiol.">
        <title>The Global Catalogue of Microorganisms (GCM) 10K type strain sequencing project: providing services to taxonomists for standard genome sequencing and annotation.</title>
        <authorList>
            <consortium name="The Broad Institute Genomics Platform"/>
            <consortium name="The Broad Institute Genome Sequencing Center for Infectious Disease"/>
            <person name="Wu L."/>
            <person name="Ma J."/>
        </authorList>
    </citation>
    <scope>NUCLEOTIDE SEQUENCE [LARGE SCALE GENOMIC DNA]</scope>
    <source>
        <strain evidence="4">JCM 4733</strain>
    </source>
</reference>
<dbReference type="SUPFAM" id="SSF56801">
    <property type="entry name" value="Acetyl-CoA synthetase-like"/>
    <property type="match status" value="1"/>
</dbReference>
<evidence type="ECO:0000259" key="1">
    <source>
        <dbReference type="Pfam" id="PF00501"/>
    </source>
</evidence>
<evidence type="ECO:0000313" key="3">
    <source>
        <dbReference type="EMBL" id="GHA33799.1"/>
    </source>
</evidence>
<keyword evidence="4" id="KW-1185">Reference proteome</keyword>
<dbReference type="PANTHER" id="PTHR43767">
    <property type="entry name" value="LONG-CHAIN-FATTY-ACID--COA LIGASE"/>
    <property type="match status" value="1"/>
</dbReference>
<dbReference type="InterPro" id="IPR000873">
    <property type="entry name" value="AMP-dep_synth/lig_dom"/>
</dbReference>
<organism evidence="3 4">
    <name type="scientific">Streptomyces canarius</name>
    <dbReference type="NCBI Taxonomy" id="285453"/>
    <lineage>
        <taxon>Bacteria</taxon>
        <taxon>Bacillati</taxon>
        <taxon>Actinomycetota</taxon>
        <taxon>Actinomycetes</taxon>
        <taxon>Kitasatosporales</taxon>
        <taxon>Streptomycetaceae</taxon>
        <taxon>Streptomyces</taxon>
    </lineage>
</organism>
<dbReference type="InterPro" id="IPR045851">
    <property type="entry name" value="AMP-bd_C_sf"/>
</dbReference>
<evidence type="ECO:0000313" key="4">
    <source>
        <dbReference type="Proteomes" id="UP000653644"/>
    </source>
</evidence>
<dbReference type="InterPro" id="IPR042099">
    <property type="entry name" value="ANL_N_sf"/>
</dbReference>
<protein>
    <submittedName>
        <fullName evidence="3">Acyl-CoA synthetase</fullName>
    </submittedName>
</protein>
<dbReference type="EMBL" id="BMVN01000014">
    <property type="protein sequence ID" value="GHA33799.1"/>
    <property type="molecule type" value="Genomic_DNA"/>
</dbReference>
<accession>A0ABQ3CNT1</accession>